<evidence type="ECO:0000259" key="2">
    <source>
        <dbReference type="Pfam" id="PF14062"/>
    </source>
</evidence>
<reference evidence="3 5" key="1">
    <citation type="submission" date="2015-09" db="EMBL/GenBank/DDBJ databases">
        <authorList>
            <person name="Rodrigo-Torres L."/>
            <person name="Arahal D.R."/>
        </authorList>
    </citation>
    <scope>NUCLEOTIDE SEQUENCE [LARGE SCALE GENOMIC DNA]</scope>
    <source>
        <strain evidence="3 5">CECT 5118</strain>
    </source>
</reference>
<proteinExistence type="predicted"/>
<feature type="chain" id="PRO_5009790955" description="DUF4253 domain-containing protein" evidence="1">
    <location>
        <begin position="20"/>
        <end position="270"/>
    </location>
</feature>
<dbReference type="InterPro" id="IPR025349">
    <property type="entry name" value="DUF4253"/>
</dbReference>
<dbReference type="Proteomes" id="UP000051086">
    <property type="component" value="Unassembled WGS sequence"/>
</dbReference>
<accession>A0A0N7LY13</accession>
<dbReference type="OrthoDB" id="7839592at2"/>
<keyword evidence="5" id="KW-1185">Reference proteome</keyword>
<dbReference type="AlphaFoldDB" id="A0A0N7LY13"/>
<feature type="signal peptide" evidence="1">
    <location>
        <begin position="1"/>
        <end position="19"/>
    </location>
</feature>
<evidence type="ECO:0000313" key="5">
    <source>
        <dbReference type="Proteomes" id="UP000051086"/>
    </source>
</evidence>
<reference evidence="4 6" key="2">
    <citation type="submission" date="2015-09" db="EMBL/GenBank/DDBJ databases">
        <authorList>
            <consortium name="Swine Surveillance"/>
        </authorList>
    </citation>
    <scope>NUCLEOTIDE SEQUENCE [LARGE SCALE GENOMIC DNA]</scope>
    <source>
        <strain evidence="4 6">5120</strain>
    </source>
</reference>
<evidence type="ECO:0000313" key="4">
    <source>
        <dbReference type="EMBL" id="CUH73436.1"/>
    </source>
</evidence>
<evidence type="ECO:0000313" key="6">
    <source>
        <dbReference type="Proteomes" id="UP000051887"/>
    </source>
</evidence>
<protein>
    <recommendedName>
        <fullName evidence="2">DUF4253 domain-containing protein</fullName>
    </recommendedName>
</protein>
<dbReference type="RefSeq" id="WP_058244581.1">
    <property type="nucleotide sequence ID" value="NZ_CYSB01000030.1"/>
</dbReference>
<feature type="domain" description="DUF4253" evidence="2">
    <location>
        <begin position="164"/>
        <end position="270"/>
    </location>
</feature>
<dbReference type="EMBL" id="CYSC01000040">
    <property type="protein sequence ID" value="CUH73436.1"/>
    <property type="molecule type" value="Genomic_DNA"/>
</dbReference>
<dbReference type="EMBL" id="CYSB01000030">
    <property type="protein sequence ID" value="CUH68304.1"/>
    <property type="molecule type" value="Genomic_DNA"/>
</dbReference>
<evidence type="ECO:0000313" key="3">
    <source>
        <dbReference type="EMBL" id="CUH68304.1"/>
    </source>
</evidence>
<dbReference type="Proteomes" id="UP000051887">
    <property type="component" value="Unassembled WGS sequence"/>
</dbReference>
<sequence length="270" mass="30066">MKLISAVLASFCSVAAAQADTLLDTFPYPLIEVNGAEALKEWQALRPQAGTPIILGDREQVERILDVFHPSQQAFYPPIKEAIAKAMAQPGLDTLYAHLREEHQLFIASVKEDDADWAAELAAENPLEVPANYWGPWPEGMQAADRLISLDDWQTGRAKDKVFITILPTEAVWQAPIYLRFGGWNANPPPYVHAATFRHWGETYGAVPVVIQSDTVEMLVADPASDRDAARELATQQYLYASDIVDQGVGDLSALAALLHEGDFWYFWWD</sequence>
<dbReference type="Pfam" id="PF14062">
    <property type="entry name" value="DUF4253"/>
    <property type="match status" value="1"/>
</dbReference>
<name>A0A0N7LY13_9RHOB</name>
<evidence type="ECO:0000256" key="1">
    <source>
        <dbReference type="SAM" id="SignalP"/>
    </source>
</evidence>
<organism evidence="4 6">
    <name type="scientific">Thalassovita autumnalis</name>
    <dbReference type="NCBI Taxonomy" id="2072972"/>
    <lineage>
        <taxon>Bacteria</taxon>
        <taxon>Pseudomonadati</taxon>
        <taxon>Pseudomonadota</taxon>
        <taxon>Alphaproteobacteria</taxon>
        <taxon>Rhodobacterales</taxon>
        <taxon>Roseobacteraceae</taxon>
        <taxon>Thalassovita</taxon>
    </lineage>
</organism>
<keyword evidence="1" id="KW-0732">Signal</keyword>
<gene>
    <name evidence="3" type="ORF">TL5118_02566</name>
    <name evidence="4" type="ORF">TL5120_03245</name>
</gene>